<feature type="non-terminal residue" evidence="1">
    <location>
        <position position="1"/>
    </location>
</feature>
<proteinExistence type="predicted"/>
<evidence type="ECO:0000313" key="2">
    <source>
        <dbReference type="Proteomes" id="UP000789920"/>
    </source>
</evidence>
<protein>
    <submittedName>
        <fullName evidence="1">33459_t:CDS:1</fullName>
    </submittedName>
</protein>
<dbReference type="EMBL" id="CAJVQC010002217">
    <property type="protein sequence ID" value="CAG8507644.1"/>
    <property type="molecule type" value="Genomic_DNA"/>
</dbReference>
<comment type="caution">
    <text evidence="1">The sequence shown here is derived from an EMBL/GenBank/DDBJ whole genome shotgun (WGS) entry which is preliminary data.</text>
</comment>
<keyword evidence="2" id="KW-1185">Reference proteome</keyword>
<name>A0ACA9L368_9GLOM</name>
<dbReference type="Proteomes" id="UP000789920">
    <property type="component" value="Unassembled WGS sequence"/>
</dbReference>
<sequence length="91" mass="10121">ANTIIETVCKEIIEVSLEFTSSVLVDFETTNNIDEELAIESDKTTELLVEIESSDEQGLQLSAGDSFSSWDLTEVHLNNYAKAVGFSLYRN</sequence>
<accession>A0ACA9L368</accession>
<gene>
    <name evidence="1" type="ORF">RPERSI_LOCUS2110</name>
</gene>
<reference evidence="1" key="1">
    <citation type="submission" date="2021-06" db="EMBL/GenBank/DDBJ databases">
        <authorList>
            <person name="Kallberg Y."/>
            <person name="Tangrot J."/>
            <person name="Rosling A."/>
        </authorList>
    </citation>
    <scope>NUCLEOTIDE SEQUENCE</scope>
    <source>
        <strain evidence="1">MA461A</strain>
    </source>
</reference>
<organism evidence="1 2">
    <name type="scientific">Racocetra persica</name>
    <dbReference type="NCBI Taxonomy" id="160502"/>
    <lineage>
        <taxon>Eukaryota</taxon>
        <taxon>Fungi</taxon>
        <taxon>Fungi incertae sedis</taxon>
        <taxon>Mucoromycota</taxon>
        <taxon>Glomeromycotina</taxon>
        <taxon>Glomeromycetes</taxon>
        <taxon>Diversisporales</taxon>
        <taxon>Gigasporaceae</taxon>
        <taxon>Racocetra</taxon>
    </lineage>
</organism>
<evidence type="ECO:0000313" key="1">
    <source>
        <dbReference type="EMBL" id="CAG8507644.1"/>
    </source>
</evidence>